<evidence type="ECO:0000256" key="5">
    <source>
        <dbReference type="ARBA" id="ARBA00022741"/>
    </source>
</evidence>
<dbReference type="PROSITE" id="PS00583">
    <property type="entry name" value="PFKB_KINASES_1"/>
    <property type="match status" value="1"/>
</dbReference>
<dbReference type="RefSeq" id="WP_136378764.1">
    <property type="nucleotide sequence ID" value="NZ_SLUB01000007.1"/>
</dbReference>
<evidence type="ECO:0000256" key="9">
    <source>
        <dbReference type="ARBA" id="ARBA00047745"/>
    </source>
</evidence>
<dbReference type="Proteomes" id="UP000306477">
    <property type="component" value="Unassembled WGS sequence"/>
</dbReference>
<name>A0A4S3PVI7_9BACI</name>
<keyword evidence="5 11" id="KW-0547">Nucleotide-binding</keyword>
<gene>
    <name evidence="13" type="primary">pfkB</name>
    <name evidence="13" type="ORF">E1I69_06370</name>
</gene>
<keyword evidence="14" id="KW-1185">Reference proteome</keyword>
<evidence type="ECO:0000256" key="7">
    <source>
        <dbReference type="ARBA" id="ARBA00022840"/>
    </source>
</evidence>
<dbReference type="NCBIfam" id="TIGR03828">
    <property type="entry name" value="pfkB"/>
    <property type="match status" value="1"/>
</dbReference>
<evidence type="ECO:0000313" key="14">
    <source>
        <dbReference type="Proteomes" id="UP000306477"/>
    </source>
</evidence>
<evidence type="ECO:0000256" key="10">
    <source>
        <dbReference type="PIRNR" id="PIRNR000535"/>
    </source>
</evidence>
<dbReference type="OrthoDB" id="9801219at2"/>
<dbReference type="EMBL" id="SLUB01000007">
    <property type="protein sequence ID" value="THE13829.1"/>
    <property type="molecule type" value="Genomic_DNA"/>
</dbReference>
<dbReference type="Gene3D" id="3.40.1190.20">
    <property type="match status" value="1"/>
</dbReference>
<dbReference type="PANTHER" id="PTHR46566:SF1">
    <property type="entry name" value="1-PHOSPHOFRUCTOKINASE"/>
    <property type="match status" value="1"/>
</dbReference>
<sequence>MIYTVTLNPSIDYFIELDDFKVGELNRIKNDRKSPGGKGINVSMVLKNVGISSVALGFVGGFTGKFIVDTLTEKNIQTDFVPVEGDTRINVKLHSTIETELNGAGPKISSDELEQLFEKVNQLQKGDVLVLAGSIPSSLPSTLYQQIASNLKDKEVKVVVDATKDLLVGVLPYKPFLIKPNHHELGEIFDVEIKNAEEAIPYGKKLIEMGAEHVIVSMADKGSLLFVGNEVYSANIPDGKFINSIGAGDSVVAGFIASYSKNQNATKSFHFGATAGSATAYLEGLATEEKINTLLSQVQVKKL</sequence>
<dbReference type="CDD" id="cd01164">
    <property type="entry name" value="FruK_PfkB_like"/>
    <property type="match status" value="1"/>
</dbReference>
<keyword evidence="4 10" id="KW-0808">Transferase</keyword>
<proteinExistence type="inferred from homology"/>
<protein>
    <recommendedName>
        <fullName evidence="3 11">1-phosphofructokinase</fullName>
        <shortName evidence="11">Fru1PK</shortName>
        <ecNumber evidence="2 11">2.7.1.56</ecNumber>
    </recommendedName>
    <alternativeName>
        <fullName evidence="8 11">Fructose 1-phosphate kinase</fullName>
    </alternativeName>
</protein>
<dbReference type="FunFam" id="3.40.1190.20:FF:000001">
    <property type="entry name" value="Phosphofructokinase"/>
    <property type="match status" value="1"/>
</dbReference>
<dbReference type="InterPro" id="IPR017583">
    <property type="entry name" value="Tagatose/fructose_Pkinase"/>
</dbReference>
<dbReference type="GO" id="GO:0005524">
    <property type="term" value="F:ATP binding"/>
    <property type="evidence" value="ECO:0007669"/>
    <property type="project" value="UniProtKB-UniRule"/>
</dbReference>
<dbReference type="GO" id="GO:0008662">
    <property type="term" value="F:1-phosphofructokinase activity"/>
    <property type="evidence" value="ECO:0007669"/>
    <property type="project" value="UniProtKB-UniRule"/>
</dbReference>
<evidence type="ECO:0000256" key="1">
    <source>
        <dbReference type="ARBA" id="ARBA00010688"/>
    </source>
</evidence>
<comment type="function">
    <text evidence="11">Catalyzes the ATP-dependent phosphorylation of fructose-l-phosphate to fructose-l,6-bisphosphate.</text>
</comment>
<dbReference type="Pfam" id="PF00294">
    <property type="entry name" value="PfkB"/>
    <property type="match status" value="1"/>
</dbReference>
<dbReference type="GO" id="GO:0044281">
    <property type="term" value="P:small molecule metabolic process"/>
    <property type="evidence" value="ECO:0007669"/>
    <property type="project" value="UniProtKB-ARBA"/>
</dbReference>
<dbReference type="PROSITE" id="PS00584">
    <property type="entry name" value="PFKB_KINASES_2"/>
    <property type="match status" value="1"/>
</dbReference>
<accession>A0A4S3PVI7</accession>
<feature type="domain" description="Carbohydrate kinase PfkB" evidence="12">
    <location>
        <begin position="6"/>
        <end position="285"/>
    </location>
</feature>
<organism evidence="13 14">
    <name type="scientific">Bacillus timonensis</name>
    <dbReference type="NCBI Taxonomy" id="1033734"/>
    <lineage>
        <taxon>Bacteria</taxon>
        <taxon>Bacillati</taxon>
        <taxon>Bacillota</taxon>
        <taxon>Bacilli</taxon>
        <taxon>Bacillales</taxon>
        <taxon>Bacillaceae</taxon>
        <taxon>Bacillus</taxon>
    </lineage>
</organism>
<dbReference type="AlphaFoldDB" id="A0A4S3PVI7"/>
<dbReference type="GO" id="GO:0005829">
    <property type="term" value="C:cytosol"/>
    <property type="evidence" value="ECO:0007669"/>
    <property type="project" value="TreeGrafter"/>
</dbReference>
<dbReference type="GO" id="GO:0016052">
    <property type="term" value="P:carbohydrate catabolic process"/>
    <property type="evidence" value="ECO:0007669"/>
    <property type="project" value="UniProtKB-ARBA"/>
</dbReference>
<dbReference type="InterPro" id="IPR022463">
    <property type="entry name" value="1-PFruKinase"/>
</dbReference>
<comment type="caution">
    <text evidence="13">The sequence shown here is derived from an EMBL/GenBank/DDBJ whole genome shotgun (WGS) entry which is preliminary data.</text>
</comment>
<evidence type="ECO:0000256" key="3">
    <source>
        <dbReference type="ARBA" id="ARBA00013596"/>
    </source>
</evidence>
<keyword evidence="6 11" id="KW-0418">Kinase</keyword>
<comment type="similarity">
    <text evidence="1 11">Belongs to the carbohydrate kinase PfkB family.</text>
</comment>
<comment type="catalytic activity">
    <reaction evidence="9 11">
        <text>beta-D-fructose 1-phosphate + ATP = beta-D-fructose 1,6-bisphosphate + ADP + H(+)</text>
        <dbReference type="Rhea" id="RHEA:14213"/>
        <dbReference type="ChEBI" id="CHEBI:15378"/>
        <dbReference type="ChEBI" id="CHEBI:30616"/>
        <dbReference type="ChEBI" id="CHEBI:32966"/>
        <dbReference type="ChEBI" id="CHEBI:138881"/>
        <dbReference type="ChEBI" id="CHEBI:456216"/>
        <dbReference type="EC" id="2.7.1.56"/>
    </reaction>
</comment>
<dbReference type="NCBIfam" id="TIGR03168">
    <property type="entry name" value="1-PFK"/>
    <property type="match status" value="1"/>
</dbReference>
<evidence type="ECO:0000256" key="8">
    <source>
        <dbReference type="ARBA" id="ARBA00032802"/>
    </source>
</evidence>
<keyword evidence="7 11" id="KW-0067">ATP-binding</keyword>
<reference evidence="13 14" key="1">
    <citation type="journal article" date="2019" name="Indoor Air">
        <title>Impacts of indoor surface finishes on bacterial viability.</title>
        <authorList>
            <person name="Hu J."/>
            <person name="Maamar S.B."/>
            <person name="Glawe A.J."/>
            <person name="Gottel N."/>
            <person name="Gilbert J.A."/>
            <person name="Hartmann E.M."/>
        </authorList>
    </citation>
    <scope>NUCLEOTIDE SEQUENCE [LARGE SCALE GENOMIC DNA]</scope>
    <source>
        <strain evidence="13 14">AF060A6</strain>
    </source>
</reference>
<evidence type="ECO:0000256" key="6">
    <source>
        <dbReference type="ARBA" id="ARBA00022777"/>
    </source>
</evidence>
<dbReference type="PIRSF" id="PIRSF000535">
    <property type="entry name" value="1PFK/6PFK/LacC"/>
    <property type="match status" value="1"/>
</dbReference>
<evidence type="ECO:0000256" key="11">
    <source>
        <dbReference type="RuleBase" id="RU369061"/>
    </source>
</evidence>
<dbReference type="STRING" id="1033734.GCA_000285535_02668"/>
<dbReference type="SUPFAM" id="SSF53613">
    <property type="entry name" value="Ribokinase-like"/>
    <property type="match status" value="1"/>
</dbReference>
<evidence type="ECO:0000259" key="12">
    <source>
        <dbReference type="Pfam" id="PF00294"/>
    </source>
</evidence>
<dbReference type="InterPro" id="IPR011611">
    <property type="entry name" value="PfkB_dom"/>
</dbReference>
<dbReference type="EC" id="2.7.1.56" evidence="2 11"/>
<evidence type="ECO:0000256" key="4">
    <source>
        <dbReference type="ARBA" id="ARBA00022679"/>
    </source>
</evidence>
<evidence type="ECO:0000256" key="2">
    <source>
        <dbReference type="ARBA" id="ARBA00012131"/>
    </source>
</evidence>
<evidence type="ECO:0000313" key="13">
    <source>
        <dbReference type="EMBL" id="THE13829.1"/>
    </source>
</evidence>
<dbReference type="PANTHER" id="PTHR46566">
    <property type="entry name" value="1-PHOSPHOFRUCTOKINASE-RELATED"/>
    <property type="match status" value="1"/>
</dbReference>
<dbReference type="InterPro" id="IPR029056">
    <property type="entry name" value="Ribokinase-like"/>
</dbReference>
<dbReference type="InterPro" id="IPR002173">
    <property type="entry name" value="Carboh/pur_kinase_PfkB_CS"/>
</dbReference>